<dbReference type="InterPro" id="IPR039727">
    <property type="entry name" value="SE/Ars2"/>
</dbReference>
<dbReference type="AlphaFoldDB" id="A0AB34IB79"/>
<evidence type="ECO:0000256" key="1">
    <source>
        <dbReference type="ARBA" id="ARBA00004123"/>
    </source>
</evidence>
<dbReference type="EMBL" id="JBGBPQ010000031">
    <property type="protein sequence ID" value="KAL1495757.1"/>
    <property type="molecule type" value="Genomic_DNA"/>
</dbReference>
<keyword evidence="3" id="KW-0539">Nucleus</keyword>
<evidence type="ECO:0000256" key="4">
    <source>
        <dbReference type="SAM" id="MobiDB-lite"/>
    </source>
</evidence>
<dbReference type="GO" id="GO:0031053">
    <property type="term" value="P:primary miRNA processing"/>
    <property type="evidence" value="ECO:0007669"/>
    <property type="project" value="TreeGrafter"/>
</dbReference>
<feature type="compositionally biased region" description="Gly residues" evidence="4">
    <location>
        <begin position="521"/>
        <end position="530"/>
    </location>
</feature>
<feature type="region of interest" description="Disordered" evidence="4">
    <location>
        <begin position="1"/>
        <end position="32"/>
    </location>
</feature>
<comment type="subcellular location">
    <subcellularLocation>
        <location evidence="1">Nucleus</location>
    </subcellularLocation>
</comment>
<feature type="domain" description="SERRATE/Ars2 C-terminal" evidence="5">
    <location>
        <begin position="314"/>
        <end position="415"/>
    </location>
</feature>
<gene>
    <name evidence="6" type="ORF">AB1Y20_016619</name>
</gene>
<proteinExistence type="inferred from homology"/>
<dbReference type="GO" id="GO:0016604">
    <property type="term" value="C:nuclear body"/>
    <property type="evidence" value="ECO:0007669"/>
    <property type="project" value="TreeGrafter"/>
</dbReference>
<sequence length="558" mass="62099">MSARKRSPSSDFDEDSRHASKRRAPSLSSRSLADFDRLSHTPAFRKRHHPESHAQQLLDRRHAALDSLPALRLDARLAALPGPRLTAPPLFFADGSHAVRMDPIPSAVGAHALPQLLCAAAPRLHAALLAEPLHHRTRLWAAYASADAADAASRALSALPQLDELLDLPDLKVEPLLRCRVPPPRELQRDELRSHCELCEQLARALDERLGLRGTLDGVLAPLGEMDDEARLATLVLYMRRVHAFDYLSGKQFDGQMDLVGVGGEAYPFAGLMIHFHQRQPFTWPIDHTGLRESGEAHLKMLLELTRIDREAAEKVDAAAEAFYEANTIEEEPGKYFCPLSGKKFKDTVYVRKHIDNKFADALAEAKAQALDDKYLQYFLADEQRLDAASPPPPPPPPPRRESYGKGRSVAFPESSHRLCNPPFTLDHCFTTTPLHLRLPLHYNTCHSFFTALHHHLLYISSTTTLCHSLFTALHHHRHSALLQQHPPGAHSPLPSPSRLSPPSYDSRDFGKGSKGKGRGGRGYEFGGRGRGAEATFDGRPMVQYRDLDAPEDDDLFS</sequence>
<evidence type="ECO:0000313" key="7">
    <source>
        <dbReference type="Proteomes" id="UP001515480"/>
    </source>
</evidence>
<dbReference type="PANTHER" id="PTHR13165">
    <property type="entry name" value="ARSENITE-RESISTANCE PROTEIN 2"/>
    <property type="match status" value="1"/>
</dbReference>
<protein>
    <recommendedName>
        <fullName evidence="5">SERRATE/Ars2 C-terminal domain-containing protein</fullName>
    </recommendedName>
</protein>
<dbReference type="Proteomes" id="UP001515480">
    <property type="component" value="Unassembled WGS sequence"/>
</dbReference>
<evidence type="ECO:0000259" key="5">
    <source>
        <dbReference type="Pfam" id="PF04959"/>
    </source>
</evidence>
<dbReference type="PANTHER" id="PTHR13165:SF0">
    <property type="entry name" value="SERRATE RNA EFFECTOR MOLECULE HOMOLOG"/>
    <property type="match status" value="1"/>
</dbReference>
<evidence type="ECO:0000256" key="3">
    <source>
        <dbReference type="ARBA" id="ARBA00023242"/>
    </source>
</evidence>
<comment type="caution">
    <text evidence="6">The sequence shown here is derived from an EMBL/GenBank/DDBJ whole genome shotgun (WGS) entry which is preliminary data.</text>
</comment>
<comment type="similarity">
    <text evidence="2">Belongs to the ARS2 family.</text>
</comment>
<feature type="region of interest" description="Disordered" evidence="4">
    <location>
        <begin position="386"/>
        <end position="408"/>
    </location>
</feature>
<keyword evidence="7" id="KW-1185">Reference proteome</keyword>
<accession>A0AB34IB79</accession>
<organism evidence="6 7">
    <name type="scientific">Prymnesium parvum</name>
    <name type="common">Toxic golden alga</name>
    <dbReference type="NCBI Taxonomy" id="97485"/>
    <lineage>
        <taxon>Eukaryota</taxon>
        <taxon>Haptista</taxon>
        <taxon>Haptophyta</taxon>
        <taxon>Prymnesiophyceae</taxon>
        <taxon>Prymnesiales</taxon>
        <taxon>Prymnesiaceae</taxon>
        <taxon>Prymnesium</taxon>
    </lineage>
</organism>
<feature type="region of interest" description="Disordered" evidence="4">
    <location>
        <begin position="484"/>
        <end position="558"/>
    </location>
</feature>
<reference evidence="6 7" key="1">
    <citation type="journal article" date="2024" name="Science">
        <title>Giant polyketide synthase enzymes in the biosynthesis of giant marine polyether toxins.</title>
        <authorList>
            <person name="Fallon T.R."/>
            <person name="Shende V.V."/>
            <person name="Wierzbicki I.H."/>
            <person name="Pendleton A.L."/>
            <person name="Watervoot N.F."/>
            <person name="Auber R.P."/>
            <person name="Gonzalez D.J."/>
            <person name="Wisecaver J.H."/>
            <person name="Moore B.S."/>
        </authorList>
    </citation>
    <scope>NUCLEOTIDE SEQUENCE [LARGE SCALE GENOMIC DNA]</scope>
    <source>
        <strain evidence="6 7">12B1</strain>
    </source>
</reference>
<evidence type="ECO:0000313" key="6">
    <source>
        <dbReference type="EMBL" id="KAL1495757.1"/>
    </source>
</evidence>
<dbReference type="Pfam" id="PF04959">
    <property type="entry name" value="ARS2"/>
    <property type="match status" value="1"/>
</dbReference>
<name>A0AB34IB79_PRYPA</name>
<dbReference type="InterPro" id="IPR007042">
    <property type="entry name" value="SERRATE/Ars2_C"/>
</dbReference>
<evidence type="ECO:0000256" key="2">
    <source>
        <dbReference type="ARBA" id="ARBA00005407"/>
    </source>
</evidence>